<dbReference type="Proteomes" id="UP000299102">
    <property type="component" value="Unassembled WGS sequence"/>
</dbReference>
<evidence type="ECO:0000313" key="2">
    <source>
        <dbReference type="Proteomes" id="UP000299102"/>
    </source>
</evidence>
<sequence>MTGRAVACATTSDRLPAFARSSTRVDVEPIFSFFISTDYSIDHDPDVIPSFDFSPDSAFHSDSGADIDSRSCLRFRCRTEVGLQPHLNIVVRDDYAKETASKVLPQLVVNFDREGAISEPTTVVNNRAKRESTPALNTNDMKSSPTASEIIEGFSLCS</sequence>
<protein>
    <submittedName>
        <fullName evidence="1">Uncharacterized protein</fullName>
    </submittedName>
</protein>
<organism evidence="1 2">
    <name type="scientific">Eumeta variegata</name>
    <name type="common">Bagworm moth</name>
    <name type="synonym">Eumeta japonica</name>
    <dbReference type="NCBI Taxonomy" id="151549"/>
    <lineage>
        <taxon>Eukaryota</taxon>
        <taxon>Metazoa</taxon>
        <taxon>Ecdysozoa</taxon>
        <taxon>Arthropoda</taxon>
        <taxon>Hexapoda</taxon>
        <taxon>Insecta</taxon>
        <taxon>Pterygota</taxon>
        <taxon>Neoptera</taxon>
        <taxon>Endopterygota</taxon>
        <taxon>Lepidoptera</taxon>
        <taxon>Glossata</taxon>
        <taxon>Ditrysia</taxon>
        <taxon>Tineoidea</taxon>
        <taxon>Psychidae</taxon>
        <taxon>Oiketicinae</taxon>
        <taxon>Eumeta</taxon>
    </lineage>
</organism>
<proteinExistence type="predicted"/>
<accession>A0A4C1Z1F0</accession>
<dbReference type="AlphaFoldDB" id="A0A4C1Z1F0"/>
<keyword evidence="2" id="KW-1185">Reference proteome</keyword>
<name>A0A4C1Z1F0_EUMVA</name>
<evidence type="ECO:0000313" key="1">
    <source>
        <dbReference type="EMBL" id="GBP81052.1"/>
    </source>
</evidence>
<gene>
    <name evidence="1" type="ORF">EVAR_62092_1</name>
</gene>
<comment type="caution">
    <text evidence="1">The sequence shown here is derived from an EMBL/GenBank/DDBJ whole genome shotgun (WGS) entry which is preliminary data.</text>
</comment>
<dbReference type="EMBL" id="BGZK01001494">
    <property type="protein sequence ID" value="GBP81052.1"/>
    <property type="molecule type" value="Genomic_DNA"/>
</dbReference>
<reference evidence="1 2" key="1">
    <citation type="journal article" date="2019" name="Commun. Biol.">
        <title>The bagworm genome reveals a unique fibroin gene that provides high tensile strength.</title>
        <authorList>
            <person name="Kono N."/>
            <person name="Nakamura H."/>
            <person name="Ohtoshi R."/>
            <person name="Tomita M."/>
            <person name="Numata K."/>
            <person name="Arakawa K."/>
        </authorList>
    </citation>
    <scope>NUCLEOTIDE SEQUENCE [LARGE SCALE GENOMIC DNA]</scope>
</reference>